<dbReference type="PANTHER" id="PTHR12083">
    <property type="entry name" value="BIFUNCTIONAL POLYNUCLEOTIDE PHOSPHATASE/KINASE"/>
    <property type="match status" value="1"/>
</dbReference>
<feature type="region of interest" description="Disordered" evidence="2">
    <location>
        <begin position="19"/>
        <end position="42"/>
    </location>
</feature>
<protein>
    <recommendedName>
        <fullName evidence="4">tRNA ligase kinase domain-containing protein</fullName>
    </recommendedName>
</protein>
<feature type="compositionally biased region" description="Basic and acidic residues" evidence="2">
    <location>
        <begin position="24"/>
        <end position="35"/>
    </location>
</feature>
<dbReference type="GO" id="GO:0003690">
    <property type="term" value="F:double-stranded DNA binding"/>
    <property type="evidence" value="ECO:0007669"/>
    <property type="project" value="TreeGrafter"/>
</dbReference>
<organism evidence="3">
    <name type="scientific">Guillardia theta</name>
    <name type="common">Cryptophyte</name>
    <name type="synonym">Cryptomonas phi</name>
    <dbReference type="NCBI Taxonomy" id="55529"/>
    <lineage>
        <taxon>Eukaryota</taxon>
        <taxon>Cryptophyceae</taxon>
        <taxon>Pyrenomonadales</taxon>
        <taxon>Geminigeraceae</taxon>
        <taxon>Guillardia</taxon>
    </lineage>
</organism>
<dbReference type="InterPro" id="IPR027417">
    <property type="entry name" value="P-loop_NTPase"/>
</dbReference>
<sequence>MEDLEKNFSKLSCSTVETTISEAPAERGAEARPQHADGGASAEVQVAQPVERIMLLVFCGIPGSGKTTLADRLRQNGWVIISQDTLGSREACIDAAAAALGDKRRVAIDRTNIDEYQRAHWIRLGKQRGLSRQQIAVKCHMEPTLSALDQRNDTLEQVMLFQAHPDVCCDRVMSRRGHPTLGPNKKSLGIVRKFAQSFQQPREEEGFGKMFVCRDALRQTFPALM</sequence>
<dbReference type="PANTHER" id="PTHR12083:SF9">
    <property type="entry name" value="BIFUNCTIONAL POLYNUCLEOTIDE PHOSPHATASE_KINASE"/>
    <property type="match status" value="1"/>
</dbReference>
<reference evidence="3" key="1">
    <citation type="submission" date="2021-01" db="EMBL/GenBank/DDBJ databases">
        <authorList>
            <person name="Corre E."/>
            <person name="Pelletier E."/>
            <person name="Niang G."/>
            <person name="Scheremetjew M."/>
            <person name="Finn R."/>
            <person name="Kale V."/>
            <person name="Holt S."/>
            <person name="Cochrane G."/>
            <person name="Meng A."/>
            <person name="Brown T."/>
            <person name="Cohen L."/>
        </authorList>
    </citation>
    <scope>NUCLEOTIDE SEQUENCE</scope>
    <source>
        <strain evidence="3">CCMP 2712</strain>
    </source>
</reference>
<name>A0A7S4LZV9_GUITH</name>
<dbReference type="Gene3D" id="3.40.50.300">
    <property type="entry name" value="P-loop containing nucleotide triphosphate hydrolases"/>
    <property type="match status" value="1"/>
</dbReference>
<dbReference type="GO" id="GO:0046404">
    <property type="term" value="F:ATP-dependent polydeoxyribonucleotide 5'-hydroxyl-kinase activity"/>
    <property type="evidence" value="ECO:0007669"/>
    <property type="project" value="TreeGrafter"/>
</dbReference>
<dbReference type="GO" id="GO:0006281">
    <property type="term" value="P:DNA repair"/>
    <property type="evidence" value="ECO:0007669"/>
    <property type="project" value="TreeGrafter"/>
</dbReference>
<proteinExistence type="predicted"/>
<evidence type="ECO:0000256" key="1">
    <source>
        <dbReference type="ARBA" id="ARBA00004229"/>
    </source>
</evidence>
<dbReference type="Pfam" id="PF13671">
    <property type="entry name" value="AAA_33"/>
    <property type="match status" value="1"/>
</dbReference>
<comment type="subcellular location">
    <subcellularLocation>
        <location evidence="1">Plastid</location>
        <location evidence="1">Chloroplast</location>
    </subcellularLocation>
</comment>
<dbReference type="GO" id="GO:0046403">
    <property type="term" value="F:polynucleotide 3'-phosphatase activity"/>
    <property type="evidence" value="ECO:0007669"/>
    <property type="project" value="TreeGrafter"/>
</dbReference>
<gene>
    <name evidence="3" type="ORF">GTHE00462_LOCUS1653</name>
</gene>
<evidence type="ECO:0008006" key="4">
    <source>
        <dbReference type="Google" id="ProtNLM"/>
    </source>
</evidence>
<dbReference type="AlphaFoldDB" id="A0A7S4LZV9"/>
<evidence type="ECO:0000256" key="2">
    <source>
        <dbReference type="SAM" id="MobiDB-lite"/>
    </source>
</evidence>
<accession>A0A7S4LZV9</accession>
<evidence type="ECO:0000313" key="3">
    <source>
        <dbReference type="EMBL" id="CAE2192342.1"/>
    </source>
</evidence>
<dbReference type="GO" id="GO:0009507">
    <property type="term" value="C:chloroplast"/>
    <property type="evidence" value="ECO:0007669"/>
    <property type="project" value="UniProtKB-SubCell"/>
</dbReference>
<dbReference type="EMBL" id="HBKN01001906">
    <property type="protein sequence ID" value="CAE2192342.1"/>
    <property type="molecule type" value="Transcribed_RNA"/>
</dbReference>
<dbReference type="SUPFAM" id="SSF52540">
    <property type="entry name" value="P-loop containing nucleoside triphosphate hydrolases"/>
    <property type="match status" value="1"/>
</dbReference>